<dbReference type="GO" id="GO:0045892">
    <property type="term" value="P:negative regulation of DNA-templated transcription"/>
    <property type="evidence" value="ECO:0007669"/>
    <property type="project" value="TreeGrafter"/>
</dbReference>
<dbReference type="RefSeq" id="WP_203366038.1">
    <property type="nucleotide sequence ID" value="NZ_WSFT01000028.1"/>
</dbReference>
<dbReference type="InterPro" id="IPR050679">
    <property type="entry name" value="Bact_HTH_transcr_reg"/>
</dbReference>
<dbReference type="SMART" id="SM00866">
    <property type="entry name" value="UTRA"/>
    <property type="match status" value="1"/>
</dbReference>
<dbReference type="PANTHER" id="PTHR44846:SF1">
    <property type="entry name" value="MANNOSYL-D-GLYCERATE TRANSPORT_METABOLISM SYSTEM REPRESSOR MNGR-RELATED"/>
    <property type="match status" value="1"/>
</dbReference>
<sequence>MININKKNKLPLYYQLYEIIVGKIESGDYKENDKIPSERELCEEYDISRSTVRQAMSELEKEGYIYKKHGKGIFVSPQAFKQDLLKFYSFTEEMKKMGKEPSSEVIDFEIITCTEKLSKKLNCPITINLYKFTRIRLADNEPMMLETSYLPVDRFPNLTRENLNNNAMYDIFRNKYDVTFSKAEERFKPVNTRRDEAKILEISSKIPSMMIERFTYEKEDIIEYTIGIARGDKFEYRVLLDK</sequence>
<dbReference type="GO" id="GO:0003677">
    <property type="term" value="F:DNA binding"/>
    <property type="evidence" value="ECO:0007669"/>
    <property type="project" value="UniProtKB-KW"/>
</dbReference>
<dbReference type="PROSITE" id="PS50949">
    <property type="entry name" value="HTH_GNTR"/>
    <property type="match status" value="1"/>
</dbReference>
<reference evidence="5" key="1">
    <citation type="submission" date="2019-12" db="EMBL/GenBank/DDBJ databases">
        <title>Clostridiaceae gen. nov. sp. nov., isolated from sediment in Xinjiang, China.</title>
        <authorList>
            <person name="Zhang R."/>
        </authorList>
    </citation>
    <scope>NUCLEOTIDE SEQUENCE</scope>
    <source>
        <strain evidence="5">D2Q-11</strain>
    </source>
</reference>
<evidence type="ECO:0000256" key="2">
    <source>
        <dbReference type="ARBA" id="ARBA00023125"/>
    </source>
</evidence>
<dbReference type="Pfam" id="PF00392">
    <property type="entry name" value="GntR"/>
    <property type="match status" value="1"/>
</dbReference>
<protein>
    <submittedName>
        <fullName evidence="5">GntR family transcriptional regulator</fullName>
    </submittedName>
</protein>
<gene>
    <name evidence="5" type="ORF">GOQ27_06570</name>
</gene>
<dbReference type="InterPro" id="IPR036388">
    <property type="entry name" value="WH-like_DNA-bd_sf"/>
</dbReference>
<dbReference type="Gene3D" id="1.10.10.10">
    <property type="entry name" value="Winged helix-like DNA-binding domain superfamily/Winged helix DNA-binding domain"/>
    <property type="match status" value="1"/>
</dbReference>
<comment type="caution">
    <text evidence="5">The sequence shown here is derived from an EMBL/GenBank/DDBJ whole genome shotgun (WGS) entry which is preliminary data.</text>
</comment>
<keyword evidence="3" id="KW-0804">Transcription</keyword>
<evidence type="ECO:0000313" key="6">
    <source>
        <dbReference type="Proteomes" id="UP000724672"/>
    </source>
</evidence>
<evidence type="ECO:0000313" key="5">
    <source>
        <dbReference type="EMBL" id="MBS4538118.1"/>
    </source>
</evidence>
<keyword evidence="6" id="KW-1185">Reference proteome</keyword>
<evidence type="ECO:0000256" key="1">
    <source>
        <dbReference type="ARBA" id="ARBA00023015"/>
    </source>
</evidence>
<dbReference type="InterPro" id="IPR036390">
    <property type="entry name" value="WH_DNA-bd_sf"/>
</dbReference>
<evidence type="ECO:0000256" key="3">
    <source>
        <dbReference type="ARBA" id="ARBA00023163"/>
    </source>
</evidence>
<keyword evidence="2" id="KW-0238">DNA-binding</keyword>
<feature type="domain" description="HTH gntR-type" evidence="4">
    <location>
        <begin position="10"/>
        <end position="78"/>
    </location>
</feature>
<dbReference type="CDD" id="cd07377">
    <property type="entry name" value="WHTH_GntR"/>
    <property type="match status" value="1"/>
</dbReference>
<dbReference type="SMART" id="SM00345">
    <property type="entry name" value="HTH_GNTR"/>
    <property type="match status" value="1"/>
</dbReference>
<dbReference type="EMBL" id="WSFT01000028">
    <property type="protein sequence ID" value="MBS4538118.1"/>
    <property type="molecule type" value="Genomic_DNA"/>
</dbReference>
<dbReference type="InterPro" id="IPR000524">
    <property type="entry name" value="Tscrpt_reg_HTH_GntR"/>
</dbReference>
<proteinExistence type="predicted"/>
<evidence type="ECO:0000259" key="4">
    <source>
        <dbReference type="PROSITE" id="PS50949"/>
    </source>
</evidence>
<dbReference type="AlphaFoldDB" id="A0A942Z8B6"/>
<dbReference type="PRINTS" id="PR00035">
    <property type="entry name" value="HTHGNTR"/>
</dbReference>
<dbReference type="GO" id="GO:0003700">
    <property type="term" value="F:DNA-binding transcription factor activity"/>
    <property type="evidence" value="ECO:0007669"/>
    <property type="project" value="InterPro"/>
</dbReference>
<keyword evidence="1" id="KW-0805">Transcription regulation</keyword>
<dbReference type="SUPFAM" id="SSF46785">
    <property type="entry name" value="Winged helix' DNA-binding domain"/>
    <property type="match status" value="1"/>
</dbReference>
<dbReference type="Gene3D" id="3.40.1410.10">
    <property type="entry name" value="Chorismate lyase-like"/>
    <property type="match status" value="1"/>
</dbReference>
<dbReference type="InterPro" id="IPR028978">
    <property type="entry name" value="Chorismate_lyase_/UTRA_dom_sf"/>
</dbReference>
<organism evidence="5 6">
    <name type="scientific">Anaeromonas frigoriresistens</name>
    <dbReference type="NCBI Taxonomy" id="2683708"/>
    <lineage>
        <taxon>Bacteria</taxon>
        <taxon>Bacillati</taxon>
        <taxon>Bacillota</taxon>
        <taxon>Tissierellia</taxon>
        <taxon>Tissierellales</taxon>
        <taxon>Thermohalobacteraceae</taxon>
        <taxon>Anaeromonas</taxon>
    </lineage>
</organism>
<dbReference type="PANTHER" id="PTHR44846">
    <property type="entry name" value="MANNOSYL-D-GLYCERATE TRANSPORT/METABOLISM SYSTEM REPRESSOR MNGR-RELATED"/>
    <property type="match status" value="1"/>
</dbReference>
<dbReference type="SUPFAM" id="SSF64288">
    <property type="entry name" value="Chorismate lyase-like"/>
    <property type="match status" value="1"/>
</dbReference>
<dbReference type="Pfam" id="PF07702">
    <property type="entry name" value="UTRA"/>
    <property type="match status" value="1"/>
</dbReference>
<dbReference type="InterPro" id="IPR011663">
    <property type="entry name" value="UTRA"/>
</dbReference>
<accession>A0A942Z8B6</accession>
<dbReference type="Proteomes" id="UP000724672">
    <property type="component" value="Unassembled WGS sequence"/>
</dbReference>
<dbReference type="FunFam" id="1.10.10.10:FF:000079">
    <property type="entry name" value="GntR family transcriptional regulator"/>
    <property type="match status" value="1"/>
</dbReference>
<name>A0A942Z8B6_9FIRM</name>